<name>A0A845SEI5_9GAMM</name>
<gene>
    <name evidence="2" type="ORF">GRH90_01775</name>
</gene>
<evidence type="ECO:0000313" key="3">
    <source>
        <dbReference type="Proteomes" id="UP000461443"/>
    </source>
</evidence>
<protein>
    <submittedName>
        <fullName evidence="2">DUF3313 family protein</fullName>
    </submittedName>
</protein>
<dbReference type="InterPro" id="IPR021747">
    <property type="entry name" value="DUF3313"/>
</dbReference>
<dbReference type="Pfam" id="PF11769">
    <property type="entry name" value="DUF3313"/>
    <property type="match status" value="1"/>
</dbReference>
<dbReference type="Proteomes" id="UP000461443">
    <property type="component" value="Unassembled WGS sequence"/>
</dbReference>
<comment type="caution">
    <text evidence="2">The sequence shown here is derived from an EMBL/GenBank/DDBJ whole genome shotgun (WGS) entry which is preliminary data.</text>
</comment>
<evidence type="ECO:0000256" key="1">
    <source>
        <dbReference type="SAM" id="SignalP"/>
    </source>
</evidence>
<feature type="signal peptide" evidence="1">
    <location>
        <begin position="1"/>
        <end position="25"/>
    </location>
</feature>
<reference evidence="2 3" key="2">
    <citation type="submission" date="2020-02" db="EMBL/GenBank/DDBJ databases">
        <title>The new genus of Enterobacteriales.</title>
        <authorList>
            <person name="Kim I.S."/>
        </authorList>
    </citation>
    <scope>NUCLEOTIDE SEQUENCE [LARGE SCALE GENOMIC DNA]</scope>
    <source>
        <strain evidence="2 3">SAP-6</strain>
    </source>
</reference>
<evidence type="ECO:0000313" key="2">
    <source>
        <dbReference type="EMBL" id="NDL61496.1"/>
    </source>
</evidence>
<proteinExistence type="predicted"/>
<feature type="chain" id="PRO_5032834333" evidence="1">
    <location>
        <begin position="26"/>
        <end position="220"/>
    </location>
</feature>
<reference evidence="2 3" key="1">
    <citation type="submission" date="2019-12" db="EMBL/GenBank/DDBJ databases">
        <authorList>
            <person name="Lee S.D."/>
        </authorList>
    </citation>
    <scope>NUCLEOTIDE SEQUENCE [LARGE SCALE GENOMIC DNA]</scope>
    <source>
        <strain evidence="2 3">SAP-6</strain>
    </source>
</reference>
<sequence>MYTFSKVYRPAMLTLAIVLAGCAGNQPVQYSGIDSSSQLRPNTDDQSDRIPYRYSAPVDWKKYSNIIIEPVAIYQGADNQFDDMSQDDRQALARYMQNKFSETLRPHFREIATPAPDTLRLKLTLTGADTTTPFIGTFTKFDIGGGPYNIVQSIRGKEGLMNGSVNYAVEIYDSATNKLLNAYVAKQYPNAMNVSASIGSLSAAEVGIDKGAEELADMLK</sequence>
<dbReference type="PROSITE" id="PS51257">
    <property type="entry name" value="PROKAR_LIPOPROTEIN"/>
    <property type="match status" value="1"/>
</dbReference>
<dbReference type="AlphaFoldDB" id="A0A845SEI5"/>
<accession>A0A845SEI5</accession>
<dbReference type="RefSeq" id="WP_162364166.1">
    <property type="nucleotide sequence ID" value="NZ_WUBS01000001.1"/>
</dbReference>
<keyword evidence="3" id="KW-1185">Reference proteome</keyword>
<dbReference type="EMBL" id="WUBS01000001">
    <property type="protein sequence ID" value="NDL61496.1"/>
    <property type="molecule type" value="Genomic_DNA"/>
</dbReference>
<keyword evidence="1" id="KW-0732">Signal</keyword>
<organism evidence="2 3">
    <name type="scientific">Acerihabitans arboris</name>
    <dbReference type="NCBI Taxonomy" id="2691583"/>
    <lineage>
        <taxon>Bacteria</taxon>
        <taxon>Pseudomonadati</taxon>
        <taxon>Pseudomonadota</taxon>
        <taxon>Gammaproteobacteria</taxon>
        <taxon>Enterobacterales</taxon>
        <taxon>Pectobacteriaceae</taxon>
        <taxon>Acerihabitans</taxon>
    </lineage>
</organism>